<dbReference type="Proteomes" id="UP000076761">
    <property type="component" value="Unassembled WGS sequence"/>
</dbReference>
<feature type="non-terminal residue" evidence="1">
    <location>
        <position position="132"/>
    </location>
</feature>
<proteinExistence type="predicted"/>
<accession>A0A165LKX1</accession>
<organism evidence="1 2">
    <name type="scientific">Neolentinus lepideus HHB14362 ss-1</name>
    <dbReference type="NCBI Taxonomy" id="1314782"/>
    <lineage>
        <taxon>Eukaryota</taxon>
        <taxon>Fungi</taxon>
        <taxon>Dikarya</taxon>
        <taxon>Basidiomycota</taxon>
        <taxon>Agaricomycotina</taxon>
        <taxon>Agaricomycetes</taxon>
        <taxon>Gloeophyllales</taxon>
        <taxon>Gloeophyllaceae</taxon>
        <taxon>Neolentinus</taxon>
    </lineage>
</organism>
<evidence type="ECO:0000313" key="2">
    <source>
        <dbReference type="Proteomes" id="UP000076761"/>
    </source>
</evidence>
<dbReference type="AlphaFoldDB" id="A0A165LKX1"/>
<keyword evidence="2" id="KW-1185">Reference proteome</keyword>
<dbReference type="STRING" id="1314782.A0A165LKX1"/>
<name>A0A165LKX1_9AGAM</name>
<dbReference type="OrthoDB" id="3261690at2759"/>
<sequence length="132" mass="15212">MSYCVIPPALRAQEATEARFKSAQLPFNQCQYLMVSGTQWEERFNHLFPTVKKSGSQNYPKALYWQRYWVLKESVSHGVWQRARFALRSKVNELWWLPLTETGKMWVSKVKPNMKALPRNGGGGGPLIALNP</sequence>
<gene>
    <name evidence="1" type="ORF">NEOLEDRAFT_1081901</name>
</gene>
<dbReference type="EMBL" id="KV425792">
    <property type="protein sequence ID" value="KZT17219.1"/>
    <property type="molecule type" value="Genomic_DNA"/>
</dbReference>
<protein>
    <submittedName>
        <fullName evidence="1">Uncharacterized protein</fullName>
    </submittedName>
</protein>
<reference evidence="1 2" key="1">
    <citation type="journal article" date="2016" name="Mol. Biol. Evol.">
        <title>Comparative Genomics of Early-Diverging Mushroom-Forming Fungi Provides Insights into the Origins of Lignocellulose Decay Capabilities.</title>
        <authorList>
            <person name="Nagy L.G."/>
            <person name="Riley R."/>
            <person name="Tritt A."/>
            <person name="Adam C."/>
            <person name="Daum C."/>
            <person name="Floudas D."/>
            <person name="Sun H."/>
            <person name="Yadav J.S."/>
            <person name="Pangilinan J."/>
            <person name="Larsson K.H."/>
            <person name="Matsuura K."/>
            <person name="Barry K."/>
            <person name="Labutti K."/>
            <person name="Kuo R."/>
            <person name="Ohm R.A."/>
            <person name="Bhattacharya S.S."/>
            <person name="Shirouzu T."/>
            <person name="Yoshinaga Y."/>
            <person name="Martin F.M."/>
            <person name="Grigoriev I.V."/>
            <person name="Hibbett D.S."/>
        </authorList>
    </citation>
    <scope>NUCLEOTIDE SEQUENCE [LARGE SCALE GENOMIC DNA]</scope>
    <source>
        <strain evidence="1 2">HHB14362 ss-1</strain>
    </source>
</reference>
<dbReference type="InParanoid" id="A0A165LKX1"/>
<evidence type="ECO:0000313" key="1">
    <source>
        <dbReference type="EMBL" id="KZT17219.1"/>
    </source>
</evidence>